<dbReference type="Proteomes" id="UP001155241">
    <property type="component" value="Unassembled WGS sequence"/>
</dbReference>
<name>A0A9X2F5Q9_9BACT</name>
<gene>
    <name evidence="1" type="ORF">NG895_02285</name>
</gene>
<evidence type="ECO:0000313" key="1">
    <source>
        <dbReference type="EMBL" id="MCO6042725.1"/>
    </source>
</evidence>
<dbReference type="AlphaFoldDB" id="A0A9X2F5Q9"/>
<keyword evidence="2" id="KW-1185">Reference proteome</keyword>
<reference evidence="1" key="1">
    <citation type="submission" date="2022-06" db="EMBL/GenBank/DDBJ databases">
        <title>Aeoliella straminimaris, a novel planctomycete from sediments.</title>
        <authorList>
            <person name="Vitorino I.R."/>
            <person name="Lage O.M."/>
        </authorList>
    </citation>
    <scope>NUCLEOTIDE SEQUENCE</scope>
    <source>
        <strain evidence="1">ICT_H6.2</strain>
    </source>
</reference>
<sequence>MMVMMAAVSIQMVAFPFTHLTITIDTRQSRMRMRYRIHTSLNRPSGPTIVRTVAIIRDVLGMLLKSGELAG</sequence>
<accession>A0A9X2F5Q9</accession>
<proteinExistence type="predicted"/>
<dbReference type="EMBL" id="JAMXLR010000006">
    <property type="protein sequence ID" value="MCO6042725.1"/>
    <property type="molecule type" value="Genomic_DNA"/>
</dbReference>
<protein>
    <submittedName>
        <fullName evidence="1">Uncharacterized protein</fullName>
    </submittedName>
</protein>
<dbReference type="RefSeq" id="WP_252850820.1">
    <property type="nucleotide sequence ID" value="NZ_JAMXLR010000006.1"/>
</dbReference>
<organism evidence="1 2">
    <name type="scientific">Aeoliella straminimaris</name>
    <dbReference type="NCBI Taxonomy" id="2954799"/>
    <lineage>
        <taxon>Bacteria</taxon>
        <taxon>Pseudomonadati</taxon>
        <taxon>Planctomycetota</taxon>
        <taxon>Planctomycetia</taxon>
        <taxon>Pirellulales</taxon>
        <taxon>Lacipirellulaceae</taxon>
        <taxon>Aeoliella</taxon>
    </lineage>
</organism>
<comment type="caution">
    <text evidence="1">The sequence shown here is derived from an EMBL/GenBank/DDBJ whole genome shotgun (WGS) entry which is preliminary data.</text>
</comment>
<evidence type="ECO:0000313" key="2">
    <source>
        <dbReference type="Proteomes" id="UP001155241"/>
    </source>
</evidence>